<dbReference type="HOGENOM" id="CLU_016047_14_2_2"/>
<feature type="transmembrane region" description="Helical" evidence="5">
    <location>
        <begin position="161"/>
        <end position="184"/>
    </location>
</feature>
<keyword evidence="8" id="KW-1185">Reference proteome</keyword>
<dbReference type="InParanoid" id="O26578"/>
<dbReference type="SUPFAM" id="SSF161098">
    <property type="entry name" value="MetI-like"/>
    <property type="match status" value="1"/>
</dbReference>
<keyword evidence="2 5" id="KW-0812">Transmembrane</keyword>
<dbReference type="NCBIfam" id="NF038017">
    <property type="entry name" value="ABC_perm1"/>
    <property type="match status" value="1"/>
</dbReference>
<dbReference type="PROSITE" id="PS50928">
    <property type="entry name" value="ABC_TM1"/>
    <property type="match status" value="1"/>
</dbReference>
<evidence type="ECO:0000256" key="2">
    <source>
        <dbReference type="ARBA" id="ARBA00022692"/>
    </source>
</evidence>
<dbReference type="Proteomes" id="UP000005223">
    <property type="component" value="Chromosome"/>
</dbReference>
<dbReference type="AlphaFoldDB" id="O26578"/>
<feature type="transmembrane region" description="Helical" evidence="5">
    <location>
        <begin position="104"/>
        <end position="130"/>
    </location>
</feature>
<dbReference type="InterPro" id="IPR049783">
    <property type="entry name" value="ABC_perm_TupB-like"/>
</dbReference>
<feature type="domain" description="ABC transmembrane type-1" evidence="6">
    <location>
        <begin position="33"/>
        <end position="229"/>
    </location>
</feature>
<evidence type="ECO:0000256" key="4">
    <source>
        <dbReference type="ARBA" id="ARBA00023136"/>
    </source>
</evidence>
<evidence type="ECO:0000313" key="8">
    <source>
        <dbReference type="Proteomes" id="UP000005223"/>
    </source>
</evidence>
<dbReference type="EnsemblBacteria" id="AAB84984">
    <property type="protein sequence ID" value="AAB84984"/>
    <property type="gene ID" value="MTH_478"/>
</dbReference>
<dbReference type="GO" id="GO:0005886">
    <property type="term" value="C:plasma membrane"/>
    <property type="evidence" value="ECO:0007669"/>
    <property type="project" value="UniProtKB-SubCell"/>
</dbReference>
<comment type="subcellular location">
    <subcellularLocation>
        <location evidence="5">Cell membrane</location>
        <topology evidence="5">Multi-pass membrane protein</topology>
    </subcellularLocation>
    <subcellularLocation>
        <location evidence="1">Membrane</location>
        <topology evidence="1">Multi-pass membrane protein</topology>
    </subcellularLocation>
</comment>
<dbReference type="PIR" id="F69162">
    <property type="entry name" value="F69162"/>
</dbReference>
<feature type="transmembrane region" description="Helical" evidence="5">
    <location>
        <begin position="210"/>
        <end position="229"/>
    </location>
</feature>
<dbReference type="PATRIC" id="fig|187420.15.peg.454"/>
<keyword evidence="5" id="KW-0813">Transport</keyword>
<feature type="transmembrane region" description="Helical" evidence="5">
    <location>
        <begin position="68"/>
        <end position="92"/>
    </location>
</feature>
<dbReference type="EMBL" id="AE000666">
    <property type="protein sequence ID" value="AAB84984.1"/>
    <property type="molecule type" value="Genomic_DNA"/>
</dbReference>
<comment type="similarity">
    <text evidence="5">Belongs to the binding-protein-dependent transport system permease family.</text>
</comment>
<gene>
    <name evidence="7" type="ordered locus">MTH_478</name>
</gene>
<accession>O26578</accession>
<evidence type="ECO:0000313" key="7">
    <source>
        <dbReference type="EMBL" id="AAB84984.1"/>
    </source>
</evidence>
<dbReference type="PaxDb" id="187420-MTH_478"/>
<dbReference type="STRING" id="187420.MTH_478"/>
<feature type="transmembrane region" description="Helical" evidence="5">
    <location>
        <begin position="32"/>
        <end position="56"/>
    </location>
</feature>
<evidence type="ECO:0000256" key="3">
    <source>
        <dbReference type="ARBA" id="ARBA00022989"/>
    </source>
</evidence>
<dbReference type="CDD" id="cd06261">
    <property type="entry name" value="TM_PBP2"/>
    <property type="match status" value="1"/>
</dbReference>
<dbReference type="InterPro" id="IPR000515">
    <property type="entry name" value="MetI-like"/>
</dbReference>
<keyword evidence="4 5" id="KW-0472">Membrane</keyword>
<evidence type="ECO:0000256" key="1">
    <source>
        <dbReference type="ARBA" id="ARBA00004141"/>
    </source>
</evidence>
<dbReference type="Pfam" id="PF00528">
    <property type="entry name" value="BPD_transp_1"/>
    <property type="match status" value="1"/>
</dbReference>
<dbReference type="PANTHER" id="PTHR43632">
    <property type="entry name" value="PERMEASE COMPONENT OF TUNGSTATE ABC TRANSPORTER"/>
    <property type="match status" value="1"/>
</dbReference>
<organism evidence="7 8">
    <name type="scientific">Methanothermobacter thermautotrophicus (strain ATCC 29096 / DSM 1053 / JCM 10044 / NBRC 100330 / Delta H)</name>
    <name type="common">Methanobacterium thermoautotrophicum</name>
    <dbReference type="NCBI Taxonomy" id="187420"/>
    <lineage>
        <taxon>Archaea</taxon>
        <taxon>Methanobacteriati</taxon>
        <taxon>Methanobacteriota</taxon>
        <taxon>Methanomada group</taxon>
        <taxon>Methanobacteria</taxon>
        <taxon>Methanobacteriales</taxon>
        <taxon>Methanobacteriaceae</taxon>
        <taxon>Methanothermobacter</taxon>
    </lineage>
</organism>
<evidence type="ECO:0000256" key="5">
    <source>
        <dbReference type="RuleBase" id="RU363032"/>
    </source>
</evidence>
<dbReference type="InterPro" id="IPR035906">
    <property type="entry name" value="MetI-like_sf"/>
</dbReference>
<dbReference type="PANTHER" id="PTHR43632:SF1">
    <property type="entry name" value="PERMEASE COMPONENT OF TUNGSTATE ABC TRANSPORTER"/>
    <property type="match status" value="1"/>
</dbReference>
<reference evidence="7 8" key="1">
    <citation type="journal article" date="1997" name="J. Bacteriol.">
        <title>Complete genome sequence of Methanobacterium thermoautotrophicum deltaH: functional analysis and comparative genomics.</title>
        <authorList>
            <person name="Smith D.R."/>
            <person name="Doucette-Stamm L.A."/>
            <person name="Deloughery C."/>
            <person name="Lee H.-M."/>
            <person name="Dubois J."/>
            <person name="Aldredge T."/>
            <person name="Bashirzadeh R."/>
            <person name="Blakely D."/>
            <person name="Cook R."/>
            <person name="Gilbert K."/>
            <person name="Harrison D."/>
            <person name="Hoang L."/>
            <person name="Keagle P."/>
            <person name="Lumm W."/>
            <person name="Pothier B."/>
            <person name="Qiu D."/>
            <person name="Spadafora R."/>
            <person name="Vicare R."/>
            <person name="Wang Y."/>
            <person name="Wierzbowski J."/>
            <person name="Gibson R."/>
            <person name="Jiwani N."/>
            <person name="Caruso A."/>
            <person name="Bush D."/>
            <person name="Safer H."/>
            <person name="Patwell D."/>
            <person name="Prabhakar S."/>
            <person name="McDougall S."/>
            <person name="Shimer G."/>
            <person name="Goyal A."/>
            <person name="Pietrovski S."/>
            <person name="Church G.M."/>
            <person name="Daniels C.J."/>
            <person name="Mao J.-i."/>
            <person name="Rice P."/>
            <person name="Nolling J."/>
            <person name="Reeve J.N."/>
        </authorList>
    </citation>
    <scope>NUCLEOTIDE SEQUENCE [LARGE SCALE GENOMIC DNA]</scope>
    <source>
        <strain evidence="8">ATCC 29096 / DSM 1053 / JCM 10044 / NBRC 100330 / Delta H</strain>
    </source>
</reference>
<name>O26578_METTH</name>
<protein>
    <submittedName>
        <fullName evidence="7">Sulfate transport system permease protein</fullName>
    </submittedName>
</protein>
<dbReference type="GO" id="GO:0055085">
    <property type="term" value="P:transmembrane transport"/>
    <property type="evidence" value="ECO:0007669"/>
    <property type="project" value="InterPro"/>
</dbReference>
<dbReference type="Gene3D" id="1.10.3720.10">
    <property type="entry name" value="MetI-like"/>
    <property type="match status" value="1"/>
</dbReference>
<sequence length="235" mass="25406">MLHGDRNLNEILTGFIRALELMASLDPELMDITARTLMISLSSTGIAAVVAVPLASVIDSREFRGRRFIINIIQTLYSMPTVLVGLFVFLLISRSGPLGSFNLLFTPAGMILGQSILILPLVTGFSLTALRSVKPELRDLARSLGATEYQVMMKVITEARYAVMAAIILGFGRAISEVGVAIMLGGNIRGFTRVITTAISLETSKGNIELSIALGIILLLISLMVNTALNHFQEK</sequence>
<keyword evidence="3 5" id="KW-1133">Transmembrane helix</keyword>
<evidence type="ECO:0000259" key="6">
    <source>
        <dbReference type="PROSITE" id="PS50928"/>
    </source>
</evidence>
<dbReference type="KEGG" id="mth:MTH_478"/>
<proteinExistence type="inferred from homology"/>